<dbReference type="GO" id="GO:0005886">
    <property type="term" value="C:plasma membrane"/>
    <property type="evidence" value="ECO:0007669"/>
    <property type="project" value="UniProtKB-SubCell"/>
</dbReference>
<keyword evidence="3" id="KW-0716">Sensory transduction</keyword>
<feature type="transmembrane region" description="Helical" evidence="10">
    <location>
        <begin position="722"/>
        <end position="745"/>
    </location>
</feature>
<dbReference type="PANTHER" id="PTHR21137:SF35">
    <property type="entry name" value="ODORANT RECEPTOR 19A-RELATED"/>
    <property type="match status" value="1"/>
</dbReference>
<evidence type="ECO:0000256" key="5">
    <source>
        <dbReference type="ARBA" id="ARBA00022725"/>
    </source>
</evidence>
<evidence type="ECO:0000256" key="8">
    <source>
        <dbReference type="ARBA" id="ARBA00023170"/>
    </source>
</evidence>
<reference evidence="11 12" key="1">
    <citation type="submission" date="2015-07" db="EMBL/GenBank/DDBJ databases">
        <title>The genome of Melipona quadrifasciata.</title>
        <authorList>
            <person name="Pan H."/>
            <person name="Kapheim K."/>
        </authorList>
    </citation>
    <scope>NUCLEOTIDE SEQUENCE [LARGE SCALE GENOMIC DNA]</scope>
    <source>
        <strain evidence="11">0111107301</strain>
        <tissue evidence="11">Whole body</tissue>
    </source>
</reference>
<dbReference type="Proteomes" id="UP000053105">
    <property type="component" value="Unassembled WGS sequence"/>
</dbReference>
<keyword evidence="4 10" id="KW-0812">Transmembrane</keyword>
<dbReference type="STRING" id="166423.A0A0M8ZWJ8"/>
<organism evidence="11 12">
    <name type="scientific">Melipona quadrifasciata</name>
    <dbReference type="NCBI Taxonomy" id="166423"/>
    <lineage>
        <taxon>Eukaryota</taxon>
        <taxon>Metazoa</taxon>
        <taxon>Ecdysozoa</taxon>
        <taxon>Arthropoda</taxon>
        <taxon>Hexapoda</taxon>
        <taxon>Insecta</taxon>
        <taxon>Pterygota</taxon>
        <taxon>Neoptera</taxon>
        <taxon>Endopterygota</taxon>
        <taxon>Hymenoptera</taxon>
        <taxon>Apocrita</taxon>
        <taxon>Aculeata</taxon>
        <taxon>Apoidea</taxon>
        <taxon>Anthophila</taxon>
        <taxon>Apidae</taxon>
        <taxon>Melipona</taxon>
    </lineage>
</organism>
<dbReference type="PANTHER" id="PTHR21137">
    <property type="entry name" value="ODORANT RECEPTOR"/>
    <property type="match status" value="1"/>
</dbReference>
<keyword evidence="2" id="KW-1003">Cell membrane</keyword>
<dbReference type="Pfam" id="PF02949">
    <property type="entry name" value="7tm_6"/>
    <property type="match status" value="3"/>
</dbReference>
<evidence type="ECO:0000256" key="6">
    <source>
        <dbReference type="ARBA" id="ARBA00022989"/>
    </source>
</evidence>
<keyword evidence="8 11" id="KW-0675">Receptor</keyword>
<evidence type="ECO:0000256" key="3">
    <source>
        <dbReference type="ARBA" id="ARBA00022606"/>
    </source>
</evidence>
<dbReference type="EMBL" id="KQ435821">
    <property type="protein sequence ID" value="KOX72387.1"/>
    <property type="molecule type" value="Genomic_DNA"/>
</dbReference>
<dbReference type="GO" id="GO:0007165">
    <property type="term" value="P:signal transduction"/>
    <property type="evidence" value="ECO:0007669"/>
    <property type="project" value="UniProtKB-KW"/>
</dbReference>
<proteinExistence type="predicted"/>
<evidence type="ECO:0000256" key="10">
    <source>
        <dbReference type="SAM" id="Phobius"/>
    </source>
</evidence>
<keyword evidence="12" id="KW-1185">Reference proteome</keyword>
<feature type="transmembrane region" description="Helical" evidence="10">
    <location>
        <begin position="555"/>
        <end position="577"/>
    </location>
</feature>
<accession>A0A0M8ZWJ8</accession>
<evidence type="ECO:0000256" key="2">
    <source>
        <dbReference type="ARBA" id="ARBA00022475"/>
    </source>
</evidence>
<keyword evidence="9" id="KW-0807">Transducer</keyword>
<dbReference type="GO" id="GO:0005549">
    <property type="term" value="F:odorant binding"/>
    <property type="evidence" value="ECO:0007669"/>
    <property type="project" value="InterPro"/>
</dbReference>
<evidence type="ECO:0000313" key="11">
    <source>
        <dbReference type="EMBL" id="KOX72387.1"/>
    </source>
</evidence>
<feature type="transmembrane region" description="Helical" evidence="10">
    <location>
        <begin position="694"/>
        <end position="716"/>
    </location>
</feature>
<keyword evidence="5" id="KW-0552">Olfaction</keyword>
<evidence type="ECO:0000256" key="1">
    <source>
        <dbReference type="ARBA" id="ARBA00004651"/>
    </source>
</evidence>
<evidence type="ECO:0000313" key="12">
    <source>
        <dbReference type="Proteomes" id="UP000053105"/>
    </source>
</evidence>
<keyword evidence="7 10" id="KW-0472">Membrane</keyword>
<gene>
    <name evidence="11" type="ORF">WN51_01486</name>
</gene>
<dbReference type="OrthoDB" id="6604226at2759"/>
<dbReference type="AlphaFoldDB" id="A0A0M8ZWJ8"/>
<feature type="transmembrane region" description="Helical" evidence="10">
    <location>
        <begin position="125"/>
        <end position="146"/>
    </location>
</feature>
<feature type="transmembrane region" description="Helical" evidence="10">
    <location>
        <begin position="461"/>
        <end position="481"/>
    </location>
</feature>
<keyword evidence="6 10" id="KW-1133">Transmembrane helix</keyword>
<feature type="transmembrane region" description="Helical" evidence="10">
    <location>
        <begin position="612"/>
        <end position="632"/>
    </location>
</feature>
<evidence type="ECO:0000256" key="4">
    <source>
        <dbReference type="ARBA" id="ARBA00022692"/>
    </source>
</evidence>
<protein>
    <submittedName>
        <fullName evidence="11">Putative odorant receptor 9a</fullName>
    </submittedName>
</protein>
<comment type="subcellular location">
    <subcellularLocation>
        <location evidence="1">Cell membrane</location>
        <topology evidence="1">Multi-pass membrane protein</topology>
    </subcellularLocation>
</comment>
<evidence type="ECO:0000256" key="7">
    <source>
        <dbReference type="ARBA" id="ARBA00023136"/>
    </source>
</evidence>
<sequence>MREKDSIGRHVRDFMVQETVLKVIGIWPTRDGSSFGRWIFAVMTQISTICSLSLEVYRHCLDVDDTMDAFVMDLSSVVSLAKLLIMRWNSRHAYSLVNSVAKDWSVVDDSRHEDVMTKYFKKGRIVSLMILYLGYASGLSFIVKALPLGDILSLKTSRNATNSSASLKSSLKLNYFLATYCVFGSPPLLHRVCVLALQATHIFVNAVAHCANDGLFFSLTMHLCGQFEILKMNFAKLEIGEPGCGRRLRILVKRHCQLAVLANDLEQTFNMIVLNFYTSRKWFFWPTLYNCTTNPPPGSSPRALYSKPGFVFLACLGTRDNVGALKSVVLMVTLLIQLYLYAYAGDALETRAEEIAQAVYQSLWYESRGRAARDLLVQFPFSLDLEIIDRNFRRSFVSSASLRKEERKGKYPRSQVESLVDLRLTKMKSLPSLSKDFVYAMAPFKILSWPMGTWPLQNYDIFSFMRTVIALIFLLSMVAILQTELYFDSSNAEKNLDIVVLTACGSLAITKVTSYRIWPTGFIYNFTSAIRDYNELRDEEKRAIVRKHAYMGRMACIFTMAGAYASATLIMAVPVLVGEKLEIIVNVTEEKTLKYPIPSKYAMAFIQMPDSLYSIVFITEYFMMIVTCTGNVGSDVLFFGISFHVCGQIEILKLEFNKLASKNEKTMGHLVALVKRHIDLLNLIKVLNETISPVLVVQLFLSCILISASGFQFILALSIGNIVMISKTFILINTLLLQLFVYSYVGEYLKRRMEGIGNSVYFCRWYDIPRNVVKDIIYVIMKAQDPVFLKAGKFFVINLETYMSIVKSSMSYLSVLRVMINT</sequence>
<name>A0A0M8ZWJ8_9HYME</name>
<dbReference type="GO" id="GO:0004984">
    <property type="term" value="F:olfactory receptor activity"/>
    <property type="evidence" value="ECO:0007669"/>
    <property type="project" value="InterPro"/>
</dbReference>
<evidence type="ECO:0000256" key="9">
    <source>
        <dbReference type="ARBA" id="ARBA00023224"/>
    </source>
</evidence>
<dbReference type="InterPro" id="IPR004117">
    <property type="entry name" value="7tm6_olfct_rcpt"/>
</dbReference>